<evidence type="ECO:0000313" key="2">
    <source>
        <dbReference type="EMBL" id="CAF1514880.1"/>
    </source>
</evidence>
<dbReference type="Proteomes" id="UP000681722">
    <property type="component" value="Unassembled WGS sequence"/>
</dbReference>
<evidence type="ECO:0000313" key="1">
    <source>
        <dbReference type="EMBL" id="CAF1213737.1"/>
    </source>
</evidence>
<comment type="caution">
    <text evidence="1">The sequence shown here is derived from an EMBL/GenBank/DDBJ whole genome shotgun (WGS) entry which is preliminary data.</text>
</comment>
<dbReference type="EMBL" id="CAJNOK010035595">
    <property type="protein sequence ID" value="CAF1514880.1"/>
    <property type="molecule type" value="Genomic_DNA"/>
</dbReference>
<keyword evidence="5" id="KW-1185">Reference proteome</keyword>
<evidence type="ECO:0000313" key="4">
    <source>
        <dbReference type="EMBL" id="CAF4302324.1"/>
    </source>
</evidence>
<evidence type="ECO:0000313" key="3">
    <source>
        <dbReference type="EMBL" id="CAF3977690.1"/>
    </source>
</evidence>
<dbReference type="Proteomes" id="UP000663829">
    <property type="component" value="Unassembled WGS sequence"/>
</dbReference>
<sequence length="226" mass="25152">MMVPTHAFIDRKIRVFISKLRRSDQQPSNADEASKRRALLSKMWGIGKKTSHKVRELVGNEDQSQSQTQMQIQQPSTIETIQVSPTKIVGKNESDGTVLVKRQTKFSQEQDLHIQYQTDEIKSNFNRMDLSNPALGNSRLIQQQPSSIPPPPSLPPQIQPQQISTSRICQSSALDAYARASAITHRLRLLNSKVDTSGQTVQQAVVVPKEPTITLPSVLSSSTMAI</sequence>
<dbReference type="EMBL" id="CAJOBA010057684">
    <property type="protein sequence ID" value="CAF4302324.1"/>
    <property type="molecule type" value="Genomic_DNA"/>
</dbReference>
<evidence type="ECO:0000313" key="5">
    <source>
        <dbReference type="Proteomes" id="UP000663829"/>
    </source>
</evidence>
<dbReference type="Proteomes" id="UP000677228">
    <property type="component" value="Unassembled WGS sequence"/>
</dbReference>
<reference evidence="1" key="1">
    <citation type="submission" date="2021-02" db="EMBL/GenBank/DDBJ databases">
        <authorList>
            <person name="Nowell W R."/>
        </authorList>
    </citation>
    <scope>NUCLEOTIDE SEQUENCE</scope>
</reference>
<feature type="non-terminal residue" evidence="1">
    <location>
        <position position="226"/>
    </location>
</feature>
<dbReference type="EMBL" id="CAJNOQ010009037">
    <property type="protein sequence ID" value="CAF1213737.1"/>
    <property type="molecule type" value="Genomic_DNA"/>
</dbReference>
<proteinExistence type="predicted"/>
<name>A0A814XC16_9BILA</name>
<accession>A0A814XC16</accession>
<gene>
    <name evidence="1" type="ORF">GPM918_LOCUS24346</name>
    <name evidence="2" type="ORF">OVA965_LOCUS37536</name>
    <name evidence="3" type="ORF">SRO942_LOCUS24345</name>
    <name evidence="4" type="ORF">TMI583_LOCUS38622</name>
</gene>
<protein>
    <submittedName>
        <fullName evidence="1">Uncharacterized protein</fullName>
    </submittedName>
</protein>
<dbReference type="AlphaFoldDB" id="A0A814XC16"/>
<dbReference type="EMBL" id="CAJOBC010009038">
    <property type="protein sequence ID" value="CAF3977690.1"/>
    <property type="molecule type" value="Genomic_DNA"/>
</dbReference>
<dbReference type="Proteomes" id="UP000682733">
    <property type="component" value="Unassembled WGS sequence"/>
</dbReference>
<organism evidence="1 5">
    <name type="scientific">Didymodactylos carnosus</name>
    <dbReference type="NCBI Taxonomy" id="1234261"/>
    <lineage>
        <taxon>Eukaryota</taxon>
        <taxon>Metazoa</taxon>
        <taxon>Spiralia</taxon>
        <taxon>Gnathifera</taxon>
        <taxon>Rotifera</taxon>
        <taxon>Eurotatoria</taxon>
        <taxon>Bdelloidea</taxon>
        <taxon>Philodinida</taxon>
        <taxon>Philodinidae</taxon>
        <taxon>Didymodactylos</taxon>
    </lineage>
</organism>